<dbReference type="EC" id="1.8.4.11" evidence="4"/>
<dbReference type="PANTHER" id="PTHR43774">
    <property type="entry name" value="PEPTIDE METHIONINE SULFOXIDE REDUCTASE"/>
    <property type="match status" value="1"/>
</dbReference>
<evidence type="ECO:0000259" key="5">
    <source>
        <dbReference type="Pfam" id="PF01625"/>
    </source>
</evidence>
<comment type="caution">
    <text evidence="6">The sequence shown here is derived from an EMBL/GenBank/DDBJ whole genome shotgun (WGS) entry which is preliminary data.</text>
</comment>
<dbReference type="InterPro" id="IPR036509">
    <property type="entry name" value="Met_Sox_Rdtase_MsrA_sf"/>
</dbReference>
<dbReference type="HAMAP" id="MF_01401">
    <property type="entry name" value="MsrA"/>
    <property type="match status" value="1"/>
</dbReference>
<feature type="domain" description="Peptide methionine sulphoxide reductase MsrA" evidence="5">
    <location>
        <begin position="6"/>
        <end position="158"/>
    </location>
</feature>
<dbReference type="Pfam" id="PF01625">
    <property type="entry name" value="PMSR"/>
    <property type="match status" value="1"/>
</dbReference>
<gene>
    <name evidence="4 6" type="primary">msrA</name>
    <name evidence="6" type="ORF">D8I35_16515</name>
</gene>
<evidence type="ECO:0000313" key="6">
    <source>
        <dbReference type="EMBL" id="RMX03483.1"/>
    </source>
</evidence>
<dbReference type="AlphaFoldDB" id="A0A3M6QKC5"/>
<protein>
    <recommendedName>
        <fullName evidence="4">Peptide methionine sulfoxide reductase MsrA</fullName>
        <shortName evidence="4">Protein-methionine-S-oxide reductase</shortName>
        <ecNumber evidence="4">1.8.4.11</ecNumber>
    </recommendedName>
    <alternativeName>
        <fullName evidence="4">Peptide-methionine (S)-S-oxide reductase</fullName>
        <shortName evidence="4">Peptide Met(O) reductase</shortName>
    </alternativeName>
</protein>
<sequence length="179" mass="19959">MTESFITLGAGCFWCTEAVYERVRGVASVECGYANGDNPQRPSYEQVCTGGTGYVEVARIGFDPQVVSLTQLLEIFFTIHDPTSLNRQGADVGTQYRSGIYVENDEEREIAEDLIREIDASGTLGKPVVTEVESLRNYWKAEDYHQNYFANNPHQGYCAAVVGPKVEKFRQTFAALIKP</sequence>
<dbReference type="NCBIfam" id="TIGR00401">
    <property type="entry name" value="msrA"/>
    <property type="match status" value="1"/>
</dbReference>
<feature type="active site" evidence="4">
    <location>
        <position position="12"/>
    </location>
</feature>
<comment type="similarity">
    <text evidence="4">Belongs to the MsrA Met sulfoxide reductase family.</text>
</comment>
<organism evidence="6 7">
    <name type="scientific">Corticibacter populi</name>
    <dbReference type="NCBI Taxonomy" id="1550736"/>
    <lineage>
        <taxon>Bacteria</taxon>
        <taxon>Pseudomonadati</taxon>
        <taxon>Pseudomonadota</taxon>
        <taxon>Betaproteobacteria</taxon>
        <taxon>Burkholderiales</taxon>
        <taxon>Comamonadaceae</taxon>
        <taxon>Corticibacter</taxon>
    </lineage>
</organism>
<dbReference type="GO" id="GO:0008113">
    <property type="term" value="F:peptide-methionine (S)-S-oxide reductase activity"/>
    <property type="evidence" value="ECO:0007669"/>
    <property type="project" value="UniProtKB-UniRule"/>
</dbReference>
<dbReference type="OrthoDB" id="4174719at2"/>
<proteinExistence type="inferred from homology"/>
<keyword evidence="1 4" id="KW-0560">Oxidoreductase</keyword>
<dbReference type="EMBL" id="RDQO01000006">
    <property type="protein sequence ID" value="RMX03483.1"/>
    <property type="molecule type" value="Genomic_DNA"/>
</dbReference>
<comment type="function">
    <text evidence="4">Has an important function as a repair enzyme for proteins that have been inactivated by oxidation. Catalyzes the reversible oxidation-reduction of methionine sulfoxide in proteins to methionine.</text>
</comment>
<comment type="catalytic activity">
    <reaction evidence="2 4">
        <text>L-methionyl-[protein] + [thioredoxin]-disulfide + H2O = L-methionyl-(S)-S-oxide-[protein] + [thioredoxin]-dithiol</text>
        <dbReference type="Rhea" id="RHEA:14217"/>
        <dbReference type="Rhea" id="RHEA-COMP:10698"/>
        <dbReference type="Rhea" id="RHEA-COMP:10700"/>
        <dbReference type="Rhea" id="RHEA-COMP:12313"/>
        <dbReference type="Rhea" id="RHEA-COMP:12315"/>
        <dbReference type="ChEBI" id="CHEBI:15377"/>
        <dbReference type="ChEBI" id="CHEBI:16044"/>
        <dbReference type="ChEBI" id="CHEBI:29950"/>
        <dbReference type="ChEBI" id="CHEBI:44120"/>
        <dbReference type="ChEBI" id="CHEBI:50058"/>
        <dbReference type="EC" id="1.8.4.11"/>
    </reaction>
</comment>
<dbReference type="InterPro" id="IPR002569">
    <property type="entry name" value="Met_Sox_Rdtase_MsrA_dom"/>
</dbReference>
<dbReference type="Proteomes" id="UP000278006">
    <property type="component" value="Unassembled WGS sequence"/>
</dbReference>
<accession>A0A3M6QKC5</accession>
<evidence type="ECO:0000256" key="3">
    <source>
        <dbReference type="ARBA" id="ARBA00048782"/>
    </source>
</evidence>
<dbReference type="SUPFAM" id="SSF55068">
    <property type="entry name" value="Peptide methionine sulfoxide reductase"/>
    <property type="match status" value="1"/>
</dbReference>
<dbReference type="GO" id="GO:0033744">
    <property type="term" value="F:L-methionine:thioredoxin-disulfide S-oxidoreductase activity"/>
    <property type="evidence" value="ECO:0007669"/>
    <property type="project" value="RHEA"/>
</dbReference>
<evidence type="ECO:0000256" key="2">
    <source>
        <dbReference type="ARBA" id="ARBA00047806"/>
    </source>
</evidence>
<name>A0A3M6QKC5_9BURK</name>
<dbReference type="Gene3D" id="3.30.1060.10">
    <property type="entry name" value="Peptide methionine sulphoxide reductase MsrA"/>
    <property type="match status" value="1"/>
</dbReference>
<keyword evidence="7" id="KW-1185">Reference proteome</keyword>
<dbReference type="RefSeq" id="WP_122231403.1">
    <property type="nucleotide sequence ID" value="NZ_RDQO01000006.1"/>
</dbReference>
<reference evidence="6 7" key="1">
    <citation type="submission" date="2018-10" db="EMBL/GenBank/DDBJ databases">
        <title>Draft genome of Cortibacter populi DSM10536.</title>
        <authorList>
            <person name="Bernier A.-M."/>
            <person name="Bernard K."/>
        </authorList>
    </citation>
    <scope>NUCLEOTIDE SEQUENCE [LARGE SCALE GENOMIC DNA]</scope>
    <source>
        <strain evidence="6 7">DSM 105136</strain>
    </source>
</reference>
<evidence type="ECO:0000256" key="4">
    <source>
        <dbReference type="HAMAP-Rule" id="MF_01401"/>
    </source>
</evidence>
<evidence type="ECO:0000256" key="1">
    <source>
        <dbReference type="ARBA" id="ARBA00023002"/>
    </source>
</evidence>
<comment type="catalytic activity">
    <reaction evidence="3 4">
        <text>[thioredoxin]-disulfide + L-methionine + H2O = L-methionine (S)-S-oxide + [thioredoxin]-dithiol</text>
        <dbReference type="Rhea" id="RHEA:19993"/>
        <dbReference type="Rhea" id="RHEA-COMP:10698"/>
        <dbReference type="Rhea" id="RHEA-COMP:10700"/>
        <dbReference type="ChEBI" id="CHEBI:15377"/>
        <dbReference type="ChEBI" id="CHEBI:29950"/>
        <dbReference type="ChEBI" id="CHEBI:50058"/>
        <dbReference type="ChEBI" id="CHEBI:57844"/>
        <dbReference type="ChEBI" id="CHEBI:58772"/>
        <dbReference type="EC" id="1.8.4.11"/>
    </reaction>
</comment>
<dbReference type="PANTHER" id="PTHR43774:SF1">
    <property type="entry name" value="PEPTIDE METHIONINE SULFOXIDE REDUCTASE MSRA 2"/>
    <property type="match status" value="1"/>
</dbReference>
<evidence type="ECO:0000313" key="7">
    <source>
        <dbReference type="Proteomes" id="UP000278006"/>
    </source>
</evidence>